<dbReference type="PANTHER" id="PTHR24348:SF68">
    <property type="entry name" value="SERINE_THREONINE-PROTEIN KINASE ATG1C"/>
    <property type="match status" value="1"/>
</dbReference>
<reference evidence="3" key="1">
    <citation type="submission" date="2023-02" db="EMBL/GenBank/DDBJ databases">
        <title>Mating type loci evolution in Malassezia.</title>
        <authorList>
            <person name="Coelho M.A."/>
        </authorList>
    </citation>
    <scope>NUCLEOTIDE SEQUENCE</scope>
    <source>
        <strain evidence="3">CBS 14136</strain>
    </source>
</reference>
<dbReference type="InterPro" id="IPR011009">
    <property type="entry name" value="Kinase-like_dom_sf"/>
</dbReference>
<sequence length="620" mass="68764">MTSGKAVDIPVRETALDIDAESKSKLYTSPSTTFGYGQGNELGIGRAWSAGEEAFTDDESLPVISAPSARNQERFSPQGTSYEKMYTSASSLDNEDRRSESSFSPSTMASPAAQWLGSLNGSFASSVDSEASSGSLLQHLRRSSSARRPERRLSMTSSLSKTESPLTSTKKRPPRADEDGYVFGPNSEYRLGRAIGFGESSVVYEGTVMDAKKDISDKDGEVAVQAERHVAIKVLKNTTQQDHSPELQVWISLPRHPHLLSLIHYERIYETLPAAQGATAQERVLDYLVMPYSPYGNLLQFVRREGIVSERYPKRSGAASLERVSSTDQRTLSTSADTLSRSFSRGRSKMSYPNLFVERNQSSNPNVGQSAPANPTYRSLSARHRSSGIPIDVARTIMRQVASALYSLHKVASVVHCDLKLENILAFPAEKESNESDTSPLAWKIADFGLSEKVQNDRHMESWSRASMLGGTLAYAAPEVVRYIDFDMPLPDNVPSHAPPISEQQHTPFARDMWSLGCVLYAMLSGQLPFVDGMQVRLQQKILSGEYDVPDRLLTGKERKDNDPVSQSKDEQMVYRSDPAADTDEFRAQARDVLQNLLELDPTCRWNIDNLCQSDWLALY</sequence>
<name>A0AAF0F3E2_9BASI</name>
<accession>A0AAF0F3E2</accession>
<feature type="compositionally biased region" description="Polar residues" evidence="1">
    <location>
        <begin position="323"/>
        <end position="345"/>
    </location>
</feature>
<dbReference type="Gene3D" id="1.10.510.10">
    <property type="entry name" value="Transferase(Phosphotransferase) domain 1"/>
    <property type="match status" value="2"/>
</dbReference>
<feature type="region of interest" description="Disordered" evidence="1">
    <location>
        <begin position="56"/>
        <end position="109"/>
    </location>
</feature>
<evidence type="ECO:0000313" key="4">
    <source>
        <dbReference type="Proteomes" id="UP001214628"/>
    </source>
</evidence>
<gene>
    <name evidence="3" type="ORF">MPSI1_000841</name>
</gene>
<organism evidence="3 4">
    <name type="scientific">Malassezia psittaci</name>
    <dbReference type="NCBI Taxonomy" id="1821823"/>
    <lineage>
        <taxon>Eukaryota</taxon>
        <taxon>Fungi</taxon>
        <taxon>Dikarya</taxon>
        <taxon>Basidiomycota</taxon>
        <taxon>Ustilaginomycotina</taxon>
        <taxon>Malasseziomycetes</taxon>
        <taxon>Malasseziales</taxon>
        <taxon>Malasseziaceae</taxon>
        <taxon>Malassezia</taxon>
    </lineage>
</organism>
<dbReference type="GO" id="GO:0005524">
    <property type="term" value="F:ATP binding"/>
    <property type="evidence" value="ECO:0007669"/>
    <property type="project" value="InterPro"/>
</dbReference>
<dbReference type="EMBL" id="CP118375">
    <property type="protein sequence ID" value="WFD42201.1"/>
    <property type="molecule type" value="Genomic_DNA"/>
</dbReference>
<evidence type="ECO:0000256" key="1">
    <source>
        <dbReference type="SAM" id="MobiDB-lite"/>
    </source>
</evidence>
<dbReference type="AlphaFoldDB" id="A0AAF0F3E2"/>
<feature type="region of interest" description="Disordered" evidence="1">
    <location>
        <begin position="134"/>
        <end position="183"/>
    </location>
</feature>
<dbReference type="GO" id="GO:0010506">
    <property type="term" value="P:regulation of autophagy"/>
    <property type="evidence" value="ECO:0007669"/>
    <property type="project" value="InterPro"/>
</dbReference>
<protein>
    <recommendedName>
        <fullName evidence="2">Protein kinase domain-containing protein</fullName>
    </recommendedName>
</protein>
<dbReference type="SMART" id="SM00220">
    <property type="entry name" value="S_TKc"/>
    <property type="match status" value="1"/>
</dbReference>
<dbReference type="InterPro" id="IPR000719">
    <property type="entry name" value="Prot_kinase_dom"/>
</dbReference>
<feature type="compositionally biased region" description="Polar residues" evidence="1">
    <location>
        <begin position="155"/>
        <end position="168"/>
    </location>
</feature>
<dbReference type="SUPFAM" id="SSF56112">
    <property type="entry name" value="Protein kinase-like (PK-like)"/>
    <property type="match status" value="1"/>
</dbReference>
<dbReference type="GO" id="GO:0004674">
    <property type="term" value="F:protein serine/threonine kinase activity"/>
    <property type="evidence" value="ECO:0007669"/>
    <property type="project" value="InterPro"/>
</dbReference>
<feature type="compositionally biased region" description="Polar residues" evidence="1">
    <location>
        <begin position="359"/>
        <end position="379"/>
    </location>
</feature>
<feature type="region of interest" description="Disordered" evidence="1">
    <location>
        <begin position="318"/>
        <end position="345"/>
    </location>
</feature>
<dbReference type="Proteomes" id="UP001214628">
    <property type="component" value="Chromosome 1"/>
</dbReference>
<dbReference type="PROSITE" id="PS50011">
    <property type="entry name" value="PROTEIN_KINASE_DOM"/>
    <property type="match status" value="1"/>
</dbReference>
<dbReference type="InterPro" id="IPR045269">
    <property type="entry name" value="Atg1-like"/>
</dbReference>
<dbReference type="Pfam" id="PF00069">
    <property type="entry name" value="Pkinase"/>
    <property type="match status" value="1"/>
</dbReference>
<feature type="region of interest" description="Disordered" evidence="1">
    <location>
        <begin position="359"/>
        <end position="381"/>
    </location>
</feature>
<evidence type="ECO:0000313" key="3">
    <source>
        <dbReference type="EMBL" id="WFD42201.1"/>
    </source>
</evidence>
<dbReference type="PANTHER" id="PTHR24348">
    <property type="entry name" value="SERINE/THREONINE-PROTEIN KINASE UNC-51-RELATED"/>
    <property type="match status" value="1"/>
</dbReference>
<feature type="compositionally biased region" description="Polar residues" evidence="1">
    <location>
        <begin position="68"/>
        <end position="92"/>
    </location>
</feature>
<dbReference type="GO" id="GO:0005737">
    <property type="term" value="C:cytoplasm"/>
    <property type="evidence" value="ECO:0007669"/>
    <property type="project" value="TreeGrafter"/>
</dbReference>
<feature type="compositionally biased region" description="Basic and acidic residues" evidence="1">
    <location>
        <begin position="553"/>
        <end position="573"/>
    </location>
</feature>
<proteinExistence type="predicted"/>
<evidence type="ECO:0000259" key="2">
    <source>
        <dbReference type="PROSITE" id="PS50011"/>
    </source>
</evidence>
<feature type="region of interest" description="Disordered" evidence="1">
    <location>
        <begin position="553"/>
        <end position="578"/>
    </location>
</feature>
<feature type="domain" description="Protein kinase" evidence="2">
    <location>
        <begin position="189"/>
        <end position="617"/>
    </location>
</feature>
<keyword evidence="4" id="KW-1185">Reference proteome</keyword>